<name>A0AAD9JPF9_9ANNE</name>
<evidence type="ECO:0000313" key="20">
    <source>
        <dbReference type="Proteomes" id="UP001208570"/>
    </source>
</evidence>
<keyword evidence="20" id="KW-1185">Reference proteome</keyword>
<dbReference type="Gene3D" id="1.20.58.1120">
    <property type="match status" value="2"/>
</dbReference>
<evidence type="ECO:0000256" key="10">
    <source>
        <dbReference type="ARBA" id="ARBA00023017"/>
    </source>
</evidence>
<dbReference type="FunFam" id="3.40.50.300:FF:000044">
    <property type="entry name" value="Dynein heavy chain 5, axonemal"/>
    <property type="match status" value="1"/>
</dbReference>
<dbReference type="GO" id="GO:0007018">
    <property type="term" value="P:microtubule-based movement"/>
    <property type="evidence" value="ECO:0007669"/>
    <property type="project" value="InterPro"/>
</dbReference>
<dbReference type="FunFam" id="1.20.920.30:FF:000005">
    <property type="entry name" value="Dynein, axonemal, heavy chain 2"/>
    <property type="match status" value="1"/>
</dbReference>
<dbReference type="FunFam" id="3.40.50.300:FF:002141">
    <property type="entry name" value="Dynein heavy chain"/>
    <property type="match status" value="1"/>
</dbReference>
<keyword evidence="12" id="KW-0969">Cilium</keyword>
<dbReference type="GO" id="GO:0005874">
    <property type="term" value="C:microtubule"/>
    <property type="evidence" value="ECO:0007669"/>
    <property type="project" value="UniProtKB-KW"/>
</dbReference>
<dbReference type="SMART" id="SM00382">
    <property type="entry name" value="AAA"/>
    <property type="match status" value="2"/>
</dbReference>
<dbReference type="InterPro" id="IPR056759">
    <property type="entry name" value="DYH2-5-8_CC"/>
</dbReference>
<dbReference type="Pfam" id="PF12777">
    <property type="entry name" value="MT"/>
    <property type="match status" value="1"/>
</dbReference>
<dbReference type="InterPro" id="IPR042222">
    <property type="entry name" value="Dynein_2_N"/>
</dbReference>
<feature type="domain" description="AAA+ ATPase" evidence="18">
    <location>
        <begin position="1882"/>
        <end position="2018"/>
    </location>
</feature>
<feature type="compositionally biased region" description="Polar residues" evidence="17">
    <location>
        <begin position="1"/>
        <end position="11"/>
    </location>
</feature>
<evidence type="ECO:0000313" key="19">
    <source>
        <dbReference type="EMBL" id="KAK2155715.1"/>
    </source>
</evidence>
<feature type="domain" description="AAA+ ATPase" evidence="18">
    <location>
        <begin position="2495"/>
        <end position="2642"/>
    </location>
</feature>
<dbReference type="Gene3D" id="1.10.472.130">
    <property type="match status" value="1"/>
</dbReference>
<feature type="coiled-coil region" evidence="16">
    <location>
        <begin position="1618"/>
        <end position="1645"/>
    </location>
</feature>
<dbReference type="InterPro" id="IPR024317">
    <property type="entry name" value="Dynein_heavy_chain_D4_dom"/>
</dbReference>
<comment type="caution">
    <text evidence="19">The sequence shown here is derived from an EMBL/GenBank/DDBJ whole genome shotgun (WGS) entry which is preliminary data.</text>
</comment>
<dbReference type="FunFam" id="1.20.140.100:FF:000006">
    <property type="entry name" value="dynein heavy chain 2, axonemal"/>
    <property type="match status" value="1"/>
</dbReference>
<evidence type="ECO:0000256" key="17">
    <source>
        <dbReference type="SAM" id="MobiDB-lite"/>
    </source>
</evidence>
<dbReference type="Pfam" id="PF17852">
    <property type="entry name" value="Dynein_AAA_lid"/>
    <property type="match status" value="1"/>
</dbReference>
<dbReference type="FunFam" id="1.10.287.2620:FF:000002">
    <property type="entry name" value="Dynein heavy chain 2, axonemal"/>
    <property type="match status" value="1"/>
</dbReference>
<reference evidence="19" key="1">
    <citation type="journal article" date="2023" name="Mol. Biol. Evol.">
        <title>Third-Generation Sequencing Reveals the Adaptive Role of the Epigenome in Three Deep-Sea Polychaetes.</title>
        <authorList>
            <person name="Perez M."/>
            <person name="Aroh O."/>
            <person name="Sun Y."/>
            <person name="Lan Y."/>
            <person name="Juniper S.K."/>
            <person name="Young C.R."/>
            <person name="Angers B."/>
            <person name="Qian P.Y."/>
        </authorList>
    </citation>
    <scope>NUCLEOTIDE SEQUENCE</scope>
    <source>
        <strain evidence="19">P08H-3</strain>
    </source>
</reference>
<keyword evidence="13" id="KW-0505">Motor protein</keyword>
<dbReference type="PANTHER" id="PTHR45703">
    <property type="entry name" value="DYNEIN HEAVY CHAIN"/>
    <property type="match status" value="1"/>
</dbReference>
<evidence type="ECO:0000256" key="1">
    <source>
        <dbReference type="ARBA" id="ARBA00004230"/>
    </source>
</evidence>
<keyword evidence="9" id="KW-0282">Flagellum</keyword>
<dbReference type="InterPro" id="IPR041589">
    <property type="entry name" value="DNAH3_AAA_lid_1"/>
</dbReference>
<comment type="similarity">
    <text evidence="3">Belongs to the dynein heavy chain family.</text>
</comment>
<dbReference type="FunFam" id="1.10.8.710:FF:000001">
    <property type="entry name" value="Dynein axonemal heavy chain 2"/>
    <property type="match status" value="1"/>
</dbReference>
<accession>A0AAD9JPF9</accession>
<dbReference type="InterPro" id="IPR026983">
    <property type="entry name" value="DHC"/>
</dbReference>
<dbReference type="Gene3D" id="1.20.920.20">
    <property type="match status" value="1"/>
</dbReference>
<dbReference type="GO" id="GO:0030286">
    <property type="term" value="C:dynein complex"/>
    <property type="evidence" value="ECO:0007669"/>
    <property type="project" value="UniProtKB-KW"/>
</dbReference>
<dbReference type="InterPro" id="IPR013602">
    <property type="entry name" value="Dynein_heavy_linker"/>
</dbReference>
<keyword evidence="7" id="KW-0547">Nucleotide-binding</keyword>
<dbReference type="InterPro" id="IPR041466">
    <property type="entry name" value="Dynein_AAA5_ext"/>
</dbReference>
<dbReference type="Gene3D" id="1.20.140.100">
    <property type="entry name" value="Dynein heavy chain, N-terminal domain 2"/>
    <property type="match status" value="1"/>
</dbReference>
<dbReference type="GO" id="GO:0005930">
    <property type="term" value="C:axoneme"/>
    <property type="evidence" value="ECO:0007669"/>
    <property type="project" value="UniProtKB-SubCell"/>
</dbReference>
<keyword evidence="14" id="KW-0206">Cytoskeleton</keyword>
<dbReference type="GO" id="GO:0045505">
    <property type="term" value="F:dynein intermediate chain binding"/>
    <property type="evidence" value="ECO:0007669"/>
    <property type="project" value="InterPro"/>
</dbReference>
<evidence type="ECO:0000256" key="12">
    <source>
        <dbReference type="ARBA" id="ARBA00023069"/>
    </source>
</evidence>
<dbReference type="InterPro" id="IPR027417">
    <property type="entry name" value="P-loop_NTPase"/>
</dbReference>
<evidence type="ECO:0000256" key="3">
    <source>
        <dbReference type="ARBA" id="ARBA00008887"/>
    </source>
</evidence>
<feature type="compositionally biased region" description="Acidic residues" evidence="17">
    <location>
        <begin position="43"/>
        <end position="54"/>
    </location>
</feature>
<dbReference type="PANTHER" id="PTHR45703:SF32">
    <property type="entry name" value="DYNEINS HEAVY CHAIN"/>
    <property type="match status" value="1"/>
</dbReference>
<dbReference type="GO" id="GO:0051959">
    <property type="term" value="F:dynein light intermediate chain binding"/>
    <property type="evidence" value="ECO:0007669"/>
    <property type="project" value="InterPro"/>
</dbReference>
<evidence type="ECO:0000256" key="7">
    <source>
        <dbReference type="ARBA" id="ARBA00022741"/>
    </source>
</evidence>
<evidence type="ECO:0000256" key="16">
    <source>
        <dbReference type="SAM" id="Coils"/>
    </source>
</evidence>
<dbReference type="Proteomes" id="UP001208570">
    <property type="component" value="Unassembled WGS sequence"/>
</dbReference>
<dbReference type="Pfam" id="PF12774">
    <property type="entry name" value="AAA_6"/>
    <property type="match status" value="1"/>
</dbReference>
<dbReference type="GO" id="GO:0005524">
    <property type="term" value="F:ATP binding"/>
    <property type="evidence" value="ECO:0007669"/>
    <property type="project" value="UniProtKB-KW"/>
</dbReference>
<comment type="subcellular location">
    <subcellularLocation>
        <location evidence="1">Cell projection</location>
        <location evidence="1">Cilium</location>
        <location evidence="1">Flagellum</location>
    </subcellularLocation>
    <subcellularLocation>
        <location evidence="2">Cytoplasm</location>
        <location evidence="2">Cytoskeleton</location>
        <location evidence="2">Cilium axoneme</location>
    </subcellularLocation>
</comment>
<dbReference type="EMBL" id="JAODUP010000233">
    <property type="protein sequence ID" value="KAK2155715.1"/>
    <property type="molecule type" value="Genomic_DNA"/>
</dbReference>
<dbReference type="InterPro" id="IPR043157">
    <property type="entry name" value="Dynein_AAA1S"/>
</dbReference>
<dbReference type="Pfam" id="PF17857">
    <property type="entry name" value="AAA_lid_1"/>
    <property type="match status" value="1"/>
</dbReference>
<dbReference type="SUPFAM" id="SSF52540">
    <property type="entry name" value="P-loop containing nucleoside triphosphate hydrolases"/>
    <property type="match status" value="4"/>
</dbReference>
<dbReference type="GO" id="GO:0031514">
    <property type="term" value="C:motile cilium"/>
    <property type="evidence" value="ECO:0007669"/>
    <property type="project" value="UniProtKB-SubCell"/>
</dbReference>
<evidence type="ECO:0000259" key="18">
    <source>
        <dbReference type="SMART" id="SM00382"/>
    </source>
</evidence>
<evidence type="ECO:0000256" key="11">
    <source>
        <dbReference type="ARBA" id="ARBA00023054"/>
    </source>
</evidence>
<dbReference type="FunFam" id="1.10.472.130:FF:000003">
    <property type="entry name" value="Dynein, axonemal, heavy chain 2"/>
    <property type="match status" value="1"/>
</dbReference>
<evidence type="ECO:0000256" key="5">
    <source>
        <dbReference type="ARBA" id="ARBA00022701"/>
    </source>
</evidence>
<dbReference type="InterPro" id="IPR042228">
    <property type="entry name" value="Dynein_linker_3"/>
</dbReference>
<keyword evidence="8" id="KW-0067">ATP-binding</keyword>
<evidence type="ECO:0000256" key="15">
    <source>
        <dbReference type="ARBA" id="ARBA00023273"/>
    </source>
</evidence>
<evidence type="ECO:0000256" key="9">
    <source>
        <dbReference type="ARBA" id="ARBA00022846"/>
    </source>
</evidence>
<dbReference type="Pfam" id="PF12775">
    <property type="entry name" value="AAA_7"/>
    <property type="match status" value="1"/>
</dbReference>
<dbReference type="FunFam" id="3.40.50.300:FF:000815">
    <property type="entry name" value="Dynein heavy chain 2, axonemal"/>
    <property type="match status" value="1"/>
</dbReference>
<evidence type="ECO:0000256" key="4">
    <source>
        <dbReference type="ARBA" id="ARBA00022490"/>
    </source>
</evidence>
<evidence type="ECO:0000256" key="8">
    <source>
        <dbReference type="ARBA" id="ARBA00022840"/>
    </source>
</evidence>
<evidence type="ECO:0000256" key="14">
    <source>
        <dbReference type="ARBA" id="ARBA00023212"/>
    </source>
</evidence>
<dbReference type="FunFam" id="3.20.180.20:FF:000003">
    <property type="entry name" value="Dynein heavy chain 12, axonemal"/>
    <property type="match status" value="1"/>
</dbReference>
<dbReference type="Gene3D" id="3.40.50.300">
    <property type="entry name" value="P-loop containing nucleotide triphosphate hydrolases"/>
    <property type="match status" value="3"/>
</dbReference>
<dbReference type="Gene3D" id="1.10.287.2620">
    <property type="match status" value="1"/>
</dbReference>
<proteinExistence type="inferred from homology"/>
<dbReference type="Pfam" id="PF12780">
    <property type="entry name" value="AAA_8"/>
    <property type="match status" value="1"/>
</dbReference>
<dbReference type="Gene3D" id="3.20.180.20">
    <property type="entry name" value="Dynein heavy chain, N-terminal domain 2"/>
    <property type="match status" value="1"/>
</dbReference>
<keyword evidence="10" id="KW-0243">Dynein</keyword>
<sequence>MSSRATPQLSTGPDVAIDSPKPSEAKSEELQDTAGSEVVIADDAGDTIPDDNEMEQNLVPSETEASPDVKLLIKERVSLNGLESSMWNENHDQILDDYITNPQRLLVAYMDTINGLTLEFSIPAVPVDELMYFIKNEEDCKITVENLCDKIQNGTVCGGHIESLLRVMTGIYAPIFFSNTAWPDSIKNDFSAQLHKFLASLTDTRWKMVGKTVLYIPNEGLNMVSTVAAKNKELVQRLETAMIHWARQIKEVLSAQDALQTSENAGPLEEIEFWKNRCADLSGISDQLDKPGIKKITEILEMAKSSYVLPFLRLSGEIKEGSRQAQSNLKFLLVLKDPCFELAEAHPRNIPPMLPRILNVIRMIWVNSEFYKSRERLTGILRKLSNEIIRRCSSEINLDKIFDGYVHSSMKTLNECIECCIAWKEIYNKTAKIHHKFSPAGWVLDQSSIFAQIDAFVQRCRDLLEVCECQIHFARREEGNRTEVPVFAGQRGPEIMRGILEIEAVFEKNLNILRSVKHTILAVKATSWHDDYNRFRACIKDLEVMMQNVITSAFETVTTVEQGIEVLDVFMHLSSREAIKRTIDLKTVQVYAMFNEELNAVKKELTQKSVPLPVNHPKFAGQAHWARQLKRRIERSMMVLDRAHFLPHTGQGEEAHTQYQQLCQALDEYTRKTFYEWTQTIDKDDELGADPMKLLETPLMCRSMEKQSMIDINFDRSLLKMFQEIHYWERLMFEIPHYAADVYTKREDLRNLREHVLLVVRDYNRIIAALSQEERGLFKERIRFLDKKIHPGLTKLLWASKGGSDYFISECRVHANKIQAIVDSYKGANMKISKTCCDISESLLVKIDGRKVYENLDFDNDQSHHRGNVQTKLSQMHTEIVTTMKHTYETFKTDGNEVQQHWVRYTEKMDRMMEEAFRLNVKSSLHELSRAINGDGKSGPNPLFKVKVVLEGDKVEFSPTLKQLANIVGSIAGHLTESIRDIRRLPDLLTKRRSFKAAIYEMIARDDEIKKIQNQINTGMQSNATNLQNYLSTWDTYREIWEINKDAFIRRYQKLNPQVSSFDADIARYTEVANNVQTQETILNIQFVLLDCSPLKFAILGHCQEWQKKFTNLLYEIATAKLKEIHEFMKSNAEKVKKPPQTLDELGDALTLWDNLNNDKPSIEAKFQPLYDQFAIMEKYEVHIPDEVQTTLNELNNEWISFQETLTESEVMLKKHKEKFKSGLLGQSEEFKKQVSTLVEEFHTKGPFASNVSTEEALENITTMHKQLEVLKEQEATLRRGLGIFKIDQPPSKEIARLEMCSSNESEEIEEDSDDATEMALQFLEFVLELEKELDDGLLPELCYELEQIESIWQLNLDWEEHWGKWKNGTFGELETNEMEELSNTNFKKLNKMSRELKDKNWEVLETSKNKVDQFRRTMPLISDLKNPAMRPRHWHQIQTEMGRQFNPEADDFTLEKIIEWGFDQYAERINEISGAATKELAIEQGLKEIEETWENTNMDLATYKDKGHYKLKSTEEVFTNLEDNQVKLSTMKASRFVKAFEQDVDRWERVLSHILEVVEMLLTVQRQWMYLENIFLGEDIRRQLPRESAEFDEVNSSWKTIMNRLNKTKNALRGTHYEGLLENLNDMNSKLEEIQKSLDMYLETKRQIFPRFYFLSNDDLLEILGQSKNPEAVQPHLKKCFDNIKSLAISKTAIGSKYEASSMNSSDGETVQFIGPTLLEGPVEAWLCDVEKNMRITLKEELKKCKANLRRMLSKRDKWIKEHPGQMCISASQMQWTADTTKALGLTKERGDKKALKSLKKKQVAMLNKFSEAVRGNLTKLIRSRIVALVTIEEIDDCVVRQTNTQFQYGYEYLGNSGRLVITPLTDRCYMTLTTALHLHRGGSPKGPAGTGKTETTKDLGKALGSYVIVVNCSEGLDYKSMGRMFSGLAQTGAWGCFDEFNRINIEVLSVVAQQILSILSALAAGSQRFVFEGREIKLEWSCGIFITMNPGYAGRTELPDNLKSMFRPISMVVPDSTLIAEIILFGEGFSNTKALAKKVYTLYSLAIQQLSKQDHYDFGLRALVSVLRYAGRKKRANPNTPDEELLLLSMRDMNMAKLTSVDLPLFNGIMSDLFPGIETPIMDYGKLKSAMEISMKEAGLQNITHTVTKVIQLFETKNSRHSTMIVGATLSGKTVSWKILQAAMSRLSRDGDINYQVVKEYPINPKAVSLGELYGEFDLNTNEWTDGILSSVMRQTCSDEKPEEKWIIFDGPVDTLWIESMNSVMDDNKILTLINGERIAMPDQVSLLFEVEDLSVASPATVSRCGMVYYDYVDLGWKPYVASWLERKTNKVMIEELNRLFEKYIMKIQEFKKTSGSKELIPIAELNGIASFCKLFDCLATPDNGCDPDDVDNYARMIELYFQFCMIWSICCSVDEDGRKKIDNYIREMEGTFPNKDTIFEYGIDPKNKTWVHWEERLRGGWKYNPNVPFFKLIVPTVDTVRYTFLTQFLVKANYPVLLVGPVGTGKTSVAENVCNSMNPKEFSVLTVNMSAQTTSNNVQDIIESRVEKRTKGVYVPIGGKKLLTLMDDFNMPAKDTFGSQPPLELIKLWIDYGFWYDRQKQSVKQIKDMFLLAAMGPPGGGRMIISRRLQSRFNLINMTFPHESQIKRIFGSMISQKLQDFEEEVKPIGDIMTQATIEMYEAIVARFLPTPAKIHYLFNLRDISKVFQGLLRANKDYHDTKSAMTRLWIHESFRVFCDRLIDDKDRTNFVELITEKLGQLFDLTFHNICPNKQPPIFGDYMNPDGVYEDIQDVSSLKKHMMDMLEEYNSSPGIVRMDLVLFKDAIEHISRIVRVIRQPKGNMLLVGIGGSGRQSLTRLAAHICDYHTFQIEVSKHYRKQEFREDIRRLYAIAGIENKPTVFLFVDTQVVEESFLEDINNVLSSGEVPNLYKPDEFEEVRSALADVAKKEGIDDTPQSMFAFLLDRVRANLHVVLGMSPVGEPFRNRIRMYPALVNCTTIDWFSEWPYDALLEVADKYLDAIEMANEEESQMKPNLAKIFAMMHRTVAECSSKMLLEMKRHNYVTPTNYLELVEGYKQLLYDKRKELGDAANKLKNGLNKIDETRSKVEAMSVELEEAKTKVFQFQKQCEEYLVVIVQQKWEADEQQKSVAQKSEKIGEEEMKCKHMAELAQHDLDEALPALEEAMRALEALNKKDITEIRSFSRPPALVEKVLEAVMILRHSEPSWAEAKRHLSKTA</sequence>
<dbReference type="Pfam" id="PF08393">
    <property type="entry name" value="DHC_N2"/>
    <property type="match status" value="1"/>
</dbReference>
<protein>
    <recommendedName>
        <fullName evidence="18">AAA+ ATPase domain-containing protein</fullName>
    </recommendedName>
</protein>
<evidence type="ECO:0000256" key="13">
    <source>
        <dbReference type="ARBA" id="ARBA00023175"/>
    </source>
</evidence>
<dbReference type="Gene3D" id="1.20.920.30">
    <property type="match status" value="1"/>
</dbReference>
<dbReference type="Pfam" id="PF25007">
    <property type="entry name" value="DYH2-5-8_CC"/>
    <property type="match status" value="1"/>
</dbReference>
<keyword evidence="4" id="KW-0963">Cytoplasm</keyword>
<keyword evidence="6" id="KW-0677">Repeat</keyword>
<dbReference type="Pfam" id="PF08385">
    <property type="entry name" value="DHC_N1"/>
    <property type="match status" value="1"/>
</dbReference>
<keyword evidence="5" id="KW-0493">Microtubule</keyword>
<keyword evidence="15" id="KW-0966">Cell projection</keyword>
<dbReference type="InterPro" id="IPR035699">
    <property type="entry name" value="AAA_6"/>
</dbReference>
<evidence type="ECO:0000256" key="6">
    <source>
        <dbReference type="ARBA" id="ARBA00022737"/>
    </source>
</evidence>
<dbReference type="InterPro" id="IPR013594">
    <property type="entry name" value="Dynein_heavy_tail"/>
</dbReference>
<dbReference type="InterPro" id="IPR003593">
    <property type="entry name" value="AAA+_ATPase"/>
</dbReference>
<organism evidence="19 20">
    <name type="scientific">Paralvinella palmiformis</name>
    <dbReference type="NCBI Taxonomy" id="53620"/>
    <lineage>
        <taxon>Eukaryota</taxon>
        <taxon>Metazoa</taxon>
        <taxon>Spiralia</taxon>
        <taxon>Lophotrochozoa</taxon>
        <taxon>Annelida</taxon>
        <taxon>Polychaeta</taxon>
        <taxon>Sedentaria</taxon>
        <taxon>Canalipalpata</taxon>
        <taxon>Terebellida</taxon>
        <taxon>Terebelliformia</taxon>
        <taxon>Alvinellidae</taxon>
        <taxon>Paralvinella</taxon>
    </lineage>
</organism>
<feature type="region of interest" description="Disordered" evidence="17">
    <location>
        <begin position="1"/>
        <end position="54"/>
    </location>
</feature>
<dbReference type="Gene3D" id="1.10.8.710">
    <property type="match status" value="1"/>
</dbReference>
<dbReference type="InterPro" id="IPR024743">
    <property type="entry name" value="Dynein_HC_stalk"/>
</dbReference>
<dbReference type="CDD" id="cd00009">
    <property type="entry name" value="AAA"/>
    <property type="match status" value="1"/>
</dbReference>
<gene>
    <name evidence="19" type="ORF">LSH36_233g08054</name>
</gene>
<keyword evidence="11 16" id="KW-0175">Coiled coil</keyword>
<evidence type="ECO:0000256" key="2">
    <source>
        <dbReference type="ARBA" id="ARBA00004430"/>
    </source>
</evidence>